<evidence type="ECO:0000313" key="4">
    <source>
        <dbReference type="Proteomes" id="UP000242427"/>
    </source>
</evidence>
<sequence>MVTVTSSKAAPTFSLPTEGALSTEPGVCIIGFGSRGLGVLERIVTLTAAPEWGARPFTVDVVDPRCDAIGIHDPAQPDYLLLNTTCSQVSPFPEEATVGDTVGDRGPNLYEWVRERGLRLAEDGYTLGSEGREIRADDYLPRRILGEYLSWFLQRVVDRAPGHLVIRFHRTEAVELTVLPDGNRRVVLDDGGVLTTPYVFLTTGHTPPAALPEQDRPLGEHRRVREIYPPVSRFAGIRPGQTVALAGTGLSGMDALAALTLGRGGRYTTVDGTLRYVPSGAEPRILLYSRTGLPFRARPRANRQGPLYEPLVFTAEAVDRLRADAPEDGLSLHGDLLPLVRTEMRIAFHLRCAGLLGGDGNRRAEDRTVEDRTAEDRTAEDRTADALREAVAAGRLDSELDRLDAEHRAAFGLLDPEELLFPEPGDLSGSGAYQDWYGGRLAEDLEQAELGLAGSPLKAALEVLRDRRELIRRAVDFAGLDEKSHDEFYGSFTAVLNRSVTGPQLDRHQELLALLRAGVAAVPLGPEPEVAWDEAGDRWRLSSTRLAEPYSTTADWLCHATSGQPDVERTGSRLLAGLVRTGTIRRHRAAVGNSRGVDLTRGLHPVGSDGAADERMWVLGPLSEGTTFYNHYVPSPGGFSRALNDAHGSVVEMLAAAGEAGGETAAEVSEKKSPTETSSAKVAL</sequence>
<name>A0A9X7JUG4_9ACTN</name>
<dbReference type="SUPFAM" id="SSF51971">
    <property type="entry name" value="Nucleotide-binding domain"/>
    <property type="match status" value="1"/>
</dbReference>
<proteinExistence type="predicted"/>
<dbReference type="Gene3D" id="3.50.50.60">
    <property type="entry name" value="FAD/NAD(P)-binding domain"/>
    <property type="match status" value="1"/>
</dbReference>
<dbReference type="InterPro" id="IPR038732">
    <property type="entry name" value="HpyO/CreE_NAD-binding"/>
</dbReference>
<protein>
    <recommendedName>
        <fullName evidence="2">FAD-dependent urate hydroxylase HpyO/Asp monooxygenase CreE-like FAD/NAD(P)-binding domain-containing protein</fullName>
    </recommendedName>
</protein>
<dbReference type="AlphaFoldDB" id="A0A9X7JUG4"/>
<feature type="region of interest" description="Disordered" evidence="1">
    <location>
        <begin position="361"/>
        <end position="383"/>
    </location>
</feature>
<dbReference type="Pfam" id="PF13454">
    <property type="entry name" value="NAD_binding_9"/>
    <property type="match status" value="1"/>
</dbReference>
<accession>A0A9X7JUG4</accession>
<comment type="caution">
    <text evidence="3">The sequence shown here is derived from an EMBL/GenBank/DDBJ whole genome shotgun (WGS) entry which is preliminary data.</text>
</comment>
<dbReference type="PANTHER" id="PTHR40254">
    <property type="entry name" value="BLR0577 PROTEIN"/>
    <property type="match status" value="1"/>
</dbReference>
<feature type="compositionally biased region" description="Polar residues" evidence="1">
    <location>
        <begin position="675"/>
        <end position="684"/>
    </location>
</feature>
<dbReference type="Proteomes" id="UP000242427">
    <property type="component" value="Unassembled WGS sequence"/>
</dbReference>
<evidence type="ECO:0000256" key="1">
    <source>
        <dbReference type="SAM" id="MobiDB-lite"/>
    </source>
</evidence>
<dbReference type="OrthoDB" id="3653265at2"/>
<keyword evidence="4" id="KW-1185">Reference proteome</keyword>
<dbReference type="PANTHER" id="PTHR40254:SF1">
    <property type="entry name" value="BLR0577 PROTEIN"/>
    <property type="match status" value="1"/>
</dbReference>
<feature type="region of interest" description="Disordered" evidence="1">
    <location>
        <begin position="661"/>
        <end position="684"/>
    </location>
</feature>
<feature type="domain" description="FAD-dependent urate hydroxylase HpyO/Asp monooxygenase CreE-like FAD/NAD(P)-binding" evidence="2">
    <location>
        <begin position="29"/>
        <end position="205"/>
    </location>
</feature>
<dbReference type="InterPro" id="IPR052189">
    <property type="entry name" value="L-asp_N-monooxygenase_NS-form"/>
</dbReference>
<dbReference type="EMBL" id="PXWG01000005">
    <property type="protein sequence ID" value="PSJ29941.1"/>
    <property type="molecule type" value="Genomic_DNA"/>
</dbReference>
<gene>
    <name evidence="3" type="ORF">B7P34_04020</name>
</gene>
<evidence type="ECO:0000259" key="2">
    <source>
        <dbReference type="Pfam" id="PF13454"/>
    </source>
</evidence>
<evidence type="ECO:0000313" key="3">
    <source>
        <dbReference type="EMBL" id="PSJ29941.1"/>
    </source>
</evidence>
<dbReference type="InterPro" id="IPR036188">
    <property type="entry name" value="FAD/NAD-bd_sf"/>
</dbReference>
<organism evidence="3 4">
    <name type="scientific">Streptosporangium nondiastaticum</name>
    <dbReference type="NCBI Taxonomy" id="35764"/>
    <lineage>
        <taxon>Bacteria</taxon>
        <taxon>Bacillati</taxon>
        <taxon>Actinomycetota</taxon>
        <taxon>Actinomycetes</taxon>
        <taxon>Streptosporangiales</taxon>
        <taxon>Streptosporangiaceae</taxon>
        <taxon>Streptosporangium</taxon>
    </lineage>
</organism>
<reference evidence="3 4" key="1">
    <citation type="submission" date="2018-03" db="EMBL/GenBank/DDBJ databases">
        <title>Chitinolytic properties of Streptosporangium nondiastaticum TBG75A20.</title>
        <authorList>
            <person name="Gayathri V."/>
            <person name="Shiburaj S."/>
        </authorList>
    </citation>
    <scope>NUCLEOTIDE SEQUENCE [LARGE SCALE GENOMIC DNA]</scope>
    <source>
        <strain evidence="3 4">TBG75A20</strain>
    </source>
</reference>